<evidence type="ECO:0000313" key="2">
    <source>
        <dbReference type="EMBL" id="MBM6699146.1"/>
    </source>
</evidence>
<gene>
    <name evidence="2" type="ORF">H7U32_02140</name>
</gene>
<comment type="caution">
    <text evidence="2">The sequence shown here is derived from an EMBL/GenBank/DDBJ whole genome shotgun (WGS) entry which is preliminary data.</text>
</comment>
<feature type="transmembrane region" description="Helical" evidence="1">
    <location>
        <begin position="636"/>
        <end position="653"/>
    </location>
</feature>
<feature type="transmembrane region" description="Helical" evidence="1">
    <location>
        <begin position="408"/>
        <end position="428"/>
    </location>
</feature>
<accession>A0A938WWI5</accession>
<feature type="transmembrane region" description="Helical" evidence="1">
    <location>
        <begin position="319"/>
        <end position="338"/>
    </location>
</feature>
<evidence type="ECO:0008006" key="4">
    <source>
        <dbReference type="Google" id="ProtNLM"/>
    </source>
</evidence>
<evidence type="ECO:0000313" key="3">
    <source>
        <dbReference type="Proteomes" id="UP000718821"/>
    </source>
</evidence>
<reference evidence="2" key="1">
    <citation type="submission" date="2020-08" db="EMBL/GenBank/DDBJ databases">
        <authorList>
            <person name="Cejkova D."/>
            <person name="Kubasova T."/>
            <person name="Jahodarova E."/>
            <person name="Rychlik I."/>
        </authorList>
    </citation>
    <scope>NUCLEOTIDE SEQUENCE</scope>
    <source>
        <strain evidence="2">An836</strain>
    </source>
</reference>
<dbReference type="Proteomes" id="UP000718821">
    <property type="component" value="Unassembled WGS sequence"/>
</dbReference>
<sequence>MGPLALAAAVLLALLMETVVFNLPFWRTVGASTDSAAPYNTLGTGLERTAEGLLRVTDPTRAYLELTADGTSGYARIDPVSDDQLRRANEAADRAAKALEEALEADPAQATTMKPVKRPVSTVHVRVDVGSAHGRAQSACAGAPRSLYLKASGAGTMRVWIEEPAGAVVPVEAVRANVRVPFSISVPRLLAMALAIAAVAALRPGSRLWRVRLDTRRRGQRLAFAAVFSLLGVATLAAVYLTCRWAGPMVFHKPGEYTYDFDQYGHLGDAILAGHPWLDLPVPDGLAAAADPHDVPTRNRLLAQGETLYWDYAFRDGHWYSYFGVLPALLLFAPYRAITSLFVDGGLMMPAAAAVQIEMFLFALFGSLLVVRLVRRLMPRASLAATVIALAAFLLGANAPYLIYRQNFYTVPVAASLALTVAGLWLWMGADTSRPPMAARDRWQVDGARPLSLPRLAGGALCIAATMACRPTFALAALLAFPLFWTQIRAMLRGLAAGRVPWLHALVAPAAMLAPALAVAVPQMLYNRARFGSPFDFGETYQMTVTDMTRFSLPAANVPVMVAEYLVTPLRLTPYFPWIGISPTPLPEWGYAETVMGGIFFVCPFLALALATPFLRRRLIRGTDGAEDPAPWRWSLPTAALALALALVVFDSLRGGLGWRYMADFGYLFAIAAMPALLLLTGGVPGPDSPSSGRRTLAWLRPLGRALVRWAVVLLLLAWVVLTVLMCFAPGRSDEMLGNNPALYHAVASWFTLL</sequence>
<feature type="transmembrane region" description="Helical" evidence="1">
    <location>
        <begin position="707"/>
        <end position="731"/>
    </location>
</feature>
<keyword evidence="1" id="KW-0812">Transmembrane</keyword>
<feature type="transmembrane region" description="Helical" evidence="1">
    <location>
        <begin position="502"/>
        <end position="525"/>
    </location>
</feature>
<name>A0A938WWI5_9BIFI</name>
<protein>
    <recommendedName>
        <fullName evidence="4">Glycosyltransferase</fullName>
    </recommendedName>
</protein>
<reference evidence="2" key="2">
    <citation type="journal article" date="2021" name="Sci. Rep.">
        <title>The distribution of antibiotic resistance genes in chicken gut microbiota commensals.</title>
        <authorList>
            <person name="Juricova H."/>
            <person name="Matiasovicova J."/>
            <person name="Kubasova T."/>
            <person name="Cejkova D."/>
            <person name="Rychlik I."/>
        </authorList>
    </citation>
    <scope>NUCLEOTIDE SEQUENCE</scope>
    <source>
        <strain evidence="2">An836</strain>
    </source>
</reference>
<feature type="transmembrane region" description="Helical" evidence="1">
    <location>
        <begin position="595"/>
        <end position="615"/>
    </location>
</feature>
<feature type="transmembrane region" description="Helical" evidence="1">
    <location>
        <begin position="182"/>
        <end position="202"/>
    </location>
</feature>
<proteinExistence type="predicted"/>
<keyword evidence="1" id="KW-0472">Membrane</keyword>
<feature type="transmembrane region" description="Helical" evidence="1">
    <location>
        <begin position="350"/>
        <end position="371"/>
    </location>
</feature>
<evidence type="ECO:0000256" key="1">
    <source>
        <dbReference type="SAM" id="Phobius"/>
    </source>
</evidence>
<feature type="transmembrane region" description="Helical" evidence="1">
    <location>
        <begin position="222"/>
        <end position="241"/>
    </location>
</feature>
<keyword evidence="1" id="KW-1133">Transmembrane helix</keyword>
<feature type="transmembrane region" description="Helical" evidence="1">
    <location>
        <begin position="665"/>
        <end position="686"/>
    </location>
</feature>
<keyword evidence="3" id="KW-1185">Reference proteome</keyword>
<feature type="transmembrane region" description="Helical" evidence="1">
    <location>
        <begin position="377"/>
        <end position="396"/>
    </location>
</feature>
<dbReference type="AlphaFoldDB" id="A0A938WWI5"/>
<dbReference type="EMBL" id="JACLYU010000002">
    <property type="protein sequence ID" value="MBM6699146.1"/>
    <property type="molecule type" value="Genomic_DNA"/>
</dbReference>
<organism evidence="2 3">
    <name type="scientific">Bifidobacterium pullorum subsp. saeculare</name>
    <dbReference type="NCBI Taxonomy" id="78257"/>
    <lineage>
        <taxon>Bacteria</taxon>
        <taxon>Bacillati</taxon>
        <taxon>Actinomycetota</taxon>
        <taxon>Actinomycetes</taxon>
        <taxon>Bifidobacteriales</taxon>
        <taxon>Bifidobacteriaceae</taxon>
        <taxon>Bifidobacterium</taxon>
    </lineage>
</organism>